<dbReference type="OrthoDB" id="5812721at2759"/>
<gene>
    <name evidence="1" type="primary">WBGene00112405</name>
</gene>
<reference evidence="2" key="1">
    <citation type="journal article" date="2008" name="Nat. Genet.">
        <title>The Pristionchus pacificus genome provides a unique perspective on nematode lifestyle and parasitism.</title>
        <authorList>
            <person name="Dieterich C."/>
            <person name="Clifton S.W."/>
            <person name="Schuster L.N."/>
            <person name="Chinwalla A."/>
            <person name="Delehaunty K."/>
            <person name="Dinkelacker I."/>
            <person name="Fulton L."/>
            <person name="Fulton R."/>
            <person name="Godfrey J."/>
            <person name="Minx P."/>
            <person name="Mitreva M."/>
            <person name="Roeseler W."/>
            <person name="Tian H."/>
            <person name="Witte H."/>
            <person name="Yang S.P."/>
            <person name="Wilson R.K."/>
            <person name="Sommer R.J."/>
        </authorList>
    </citation>
    <scope>NUCLEOTIDE SEQUENCE [LARGE SCALE GENOMIC DNA]</scope>
    <source>
        <strain evidence="2">PS312</strain>
    </source>
</reference>
<reference evidence="1" key="2">
    <citation type="submission" date="2022-06" db="UniProtKB">
        <authorList>
            <consortium name="EnsemblMetazoa"/>
        </authorList>
    </citation>
    <scope>IDENTIFICATION</scope>
    <source>
        <strain evidence="1">PS312</strain>
    </source>
</reference>
<organism evidence="1 2">
    <name type="scientific">Pristionchus pacificus</name>
    <name type="common">Parasitic nematode worm</name>
    <dbReference type="NCBI Taxonomy" id="54126"/>
    <lineage>
        <taxon>Eukaryota</taxon>
        <taxon>Metazoa</taxon>
        <taxon>Ecdysozoa</taxon>
        <taxon>Nematoda</taxon>
        <taxon>Chromadorea</taxon>
        <taxon>Rhabditida</taxon>
        <taxon>Rhabditina</taxon>
        <taxon>Diplogasteromorpha</taxon>
        <taxon>Diplogasteroidea</taxon>
        <taxon>Neodiplogasteridae</taxon>
        <taxon>Pristionchus</taxon>
    </lineage>
</organism>
<protein>
    <submittedName>
        <fullName evidence="1">Uncharacterized protein</fullName>
    </submittedName>
</protein>
<keyword evidence="2" id="KW-1185">Reference proteome</keyword>
<name>A0A2A6D1G0_PRIPA</name>
<evidence type="ECO:0000313" key="2">
    <source>
        <dbReference type="Proteomes" id="UP000005239"/>
    </source>
</evidence>
<evidence type="ECO:0000313" key="1">
    <source>
        <dbReference type="EnsemblMetazoa" id="PPA22851.1"/>
    </source>
</evidence>
<accession>A0A2A6D1G0</accession>
<proteinExistence type="predicted"/>
<dbReference type="Proteomes" id="UP000005239">
    <property type="component" value="Unassembled WGS sequence"/>
</dbReference>
<accession>A0A8R1YIU4</accession>
<dbReference type="AlphaFoldDB" id="A0A2A6D1G0"/>
<dbReference type="EnsemblMetazoa" id="PPA22851.1">
    <property type="protein sequence ID" value="PPA22851.1"/>
    <property type="gene ID" value="WBGene00112405"/>
</dbReference>
<sequence>MRLLVVLALTVVALSNAFCPLEEHQVCNPGTKHACVCALIQADEQGSAPERSCNRVAQPDENGEFPAVSITFDLATEHDDDEDWPQKEIIDGIASTLRIPKDTVVILRANCVGEEEEGEEEKFVVQFAVLKKNANSTLPYDDDDFVDAENLATRLKVMLQSMGNVNKLGGLEVEKIEFVDTLIDIEFEPSNWELIMQAIMMTLLFGFMLILGCCCLCRKSGEEYDDELQKHPV</sequence>